<dbReference type="EMBL" id="QEKQ01000001">
    <property type="protein sequence ID" value="PVY79022.1"/>
    <property type="molecule type" value="Genomic_DNA"/>
</dbReference>
<dbReference type="InterPro" id="IPR029033">
    <property type="entry name" value="His_PPase_superfam"/>
</dbReference>
<evidence type="ECO:0000313" key="3">
    <source>
        <dbReference type="Proteomes" id="UP000245887"/>
    </source>
</evidence>
<organism evidence="2 3">
    <name type="scientific">Tamilnaduibacter salinus</name>
    <dbReference type="NCBI Taxonomy" id="1484056"/>
    <lineage>
        <taxon>Bacteria</taxon>
        <taxon>Pseudomonadati</taxon>
        <taxon>Pseudomonadota</taxon>
        <taxon>Gammaproteobacteria</taxon>
        <taxon>Pseudomonadales</taxon>
        <taxon>Marinobacteraceae</taxon>
        <taxon>Tamilnaduibacter</taxon>
    </lineage>
</organism>
<proteinExistence type="predicted"/>
<protein>
    <submittedName>
        <fullName evidence="2">Broad specificity phosphatase PhoE</fullName>
    </submittedName>
</protein>
<sequence>MARLHLIRHGQASFGKADYDQLSERGYTQSRVLGEWLQDKHVPTALYRGAMKRHRQTLEAMSAGFGHPLPAATTLEGFNEFDHRAVIEALRPEWAEQGVMASELAQHPKPARAFQKVFSDAVQRWISGEYDDDYPETWNRFRERVLTALSAAMADTDGDLWVVTSGGPISVVMQSLLGLDDHRALSLNDVIANTSVTQLLFSGNRRSLAVFNNYAHLEQASPELITYR</sequence>
<dbReference type="InterPro" id="IPR051021">
    <property type="entry name" value="Mito_Ser/Thr_phosphatase"/>
</dbReference>
<evidence type="ECO:0000313" key="2">
    <source>
        <dbReference type="EMBL" id="PVY79022.1"/>
    </source>
</evidence>
<dbReference type="CDD" id="cd07067">
    <property type="entry name" value="HP_PGM_like"/>
    <property type="match status" value="1"/>
</dbReference>
<dbReference type="Proteomes" id="UP000245887">
    <property type="component" value="Unassembled WGS sequence"/>
</dbReference>
<evidence type="ECO:0000256" key="1">
    <source>
        <dbReference type="ARBA" id="ARBA00022801"/>
    </source>
</evidence>
<dbReference type="PANTHER" id="PTHR20935:SF0">
    <property type="entry name" value="SERINE_THREONINE-PROTEIN PHOSPHATASE PGAM5, MITOCHONDRIAL"/>
    <property type="match status" value="1"/>
</dbReference>
<reference evidence="2 3" key="1">
    <citation type="submission" date="2018-04" db="EMBL/GenBank/DDBJ databases">
        <title>Genomic Encyclopedia of Type Strains, Phase IV (KMG-IV): sequencing the most valuable type-strain genomes for metagenomic binning, comparative biology and taxonomic classification.</title>
        <authorList>
            <person name="Goeker M."/>
        </authorList>
    </citation>
    <scope>NUCLEOTIDE SEQUENCE [LARGE SCALE GENOMIC DNA]</scope>
    <source>
        <strain evidence="2 3">DSM 28688</strain>
    </source>
</reference>
<dbReference type="GO" id="GO:0016787">
    <property type="term" value="F:hydrolase activity"/>
    <property type="evidence" value="ECO:0007669"/>
    <property type="project" value="UniProtKB-KW"/>
</dbReference>
<dbReference type="InterPro" id="IPR013078">
    <property type="entry name" value="His_Pase_superF_clade-1"/>
</dbReference>
<dbReference type="AlphaFoldDB" id="A0A2U1D0V6"/>
<accession>A0A2U1D0V6</accession>
<gene>
    <name evidence="2" type="ORF">C8D92_101228</name>
</gene>
<dbReference type="SUPFAM" id="SSF53254">
    <property type="entry name" value="Phosphoglycerate mutase-like"/>
    <property type="match status" value="1"/>
</dbReference>
<dbReference type="RefSeq" id="WP_116918197.1">
    <property type="nucleotide sequence ID" value="NZ_QEKQ01000001.1"/>
</dbReference>
<dbReference type="SMART" id="SM00855">
    <property type="entry name" value="PGAM"/>
    <property type="match status" value="1"/>
</dbReference>
<comment type="caution">
    <text evidence="2">The sequence shown here is derived from an EMBL/GenBank/DDBJ whole genome shotgun (WGS) entry which is preliminary data.</text>
</comment>
<name>A0A2U1D0V6_9GAMM</name>
<dbReference type="Pfam" id="PF00300">
    <property type="entry name" value="His_Phos_1"/>
    <property type="match status" value="1"/>
</dbReference>
<dbReference type="OrthoDB" id="280692at2"/>
<keyword evidence="1" id="KW-0378">Hydrolase</keyword>
<dbReference type="PANTHER" id="PTHR20935">
    <property type="entry name" value="PHOSPHOGLYCERATE MUTASE-RELATED"/>
    <property type="match status" value="1"/>
</dbReference>
<dbReference type="Gene3D" id="3.40.50.1240">
    <property type="entry name" value="Phosphoglycerate mutase-like"/>
    <property type="match status" value="1"/>
</dbReference>